<evidence type="ECO:0000313" key="1">
    <source>
        <dbReference type="EMBL" id="KAK8967241.1"/>
    </source>
</evidence>
<sequence length="126" mass="14366">MQHHGFYSSFPPISHVITTTTEPYSPQSLEGYGWGKIGNIPNLWHYAQSGFSQSGFSQSAENLTFDNKCTKWLLIETTEIVTPYTVTFAAKSCPQIKVKDIEGRPNFSCYKQKKTVGEIYIHFYKD</sequence>
<keyword evidence="2" id="KW-1185">Reference proteome</keyword>
<accession>A0ABR2MTF8</accession>
<protein>
    <submittedName>
        <fullName evidence="1">Uncharacterized protein</fullName>
    </submittedName>
</protein>
<evidence type="ECO:0000313" key="2">
    <source>
        <dbReference type="Proteomes" id="UP001412067"/>
    </source>
</evidence>
<dbReference type="EMBL" id="JBBWWR010000005">
    <property type="protein sequence ID" value="KAK8967241.1"/>
    <property type="molecule type" value="Genomic_DNA"/>
</dbReference>
<name>A0ABR2MTF8_9ASPA</name>
<organism evidence="1 2">
    <name type="scientific">Platanthera guangdongensis</name>
    <dbReference type="NCBI Taxonomy" id="2320717"/>
    <lineage>
        <taxon>Eukaryota</taxon>
        <taxon>Viridiplantae</taxon>
        <taxon>Streptophyta</taxon>
        <taxon>Embryophyta</taxon>
        <taxon>Tracheophyta</taxon>
        <taxon>Spermatophyta</taxon>
        <taxon>Magnoliopsida</taxon>
        <taxon>Liliopsida</taxon>
        <taxon>Asparagales</taxon>
        <taxon>Orchidaceae</taxon>
        <taxon>Orchidoideae</taxon>
        <taxon>Orchideae</taxon>
        <taxon>Orchidinae</taxon>
        <taxon>Platanthera</taxon>
    </lineage>
</organism>
<reference evidence="1 2" key="1">
    <citation type="journal article" date="2022" name="Nat. Plants">
        <title>Genomes of leafy and leafless Platanthera orchids illuminate the evolution of mycoheterotrophy.</title>
        <authorList>
            <person name="Li M.H."/>
            <person name="Liu K.W."/>
            <person name="Li Z."/>
            <person name="Lu H.C."/>
            <person name="Ye Q.L."/>
            <person name="Zhang D."/>
            <person name="Wang J.Y."/>
            <person name="Li Y.F."/>
            <person name="Zhong Z.M."/>
            <person name="Liu X."/>
            <person name="Yu X."/>
            <person name="Liu D.K."/>
            <person name="Tu X.D."/>
            <person name="Liu B."/>
            <person name="Hao Y."/>
            <person name="Liao X.Y."/>
            <person name="Jiang Y.T."/>
            <person name="Sun W.H."/>
            <person name="Chen J."/>
            <person name="Chen Y.Q."/>
            <person name="Ai Y."/>
            <person name="Zhai J.W."/>
            <person name="Wu S.S."/>
            <person name="Zhou Z."/>
            <person name="Hsiao Y.Y."/>
            <person name="Wu W.L."/>
            <person name="Chen Y.Y."/>
            <person name="Lin Y.F."/>
            <person name="Hsu J.L."/>
            <person name="Li C.Y."/>
            <person name="Wang Z.W."/>
            <person name="Zhao X."/>
            <person name="Zhong W.Y."/>
            <person name="Ma X.K."/>
            <person name="Ma L."/>
            <person name="Huang J."/>
            <person name="Chen G.Z."/>
            <person name="Huang M.Z."/>
            <person name="Huang L."/>
            <person name="Peng D.H."/>
            <person name="Luo Y.B."/>
            <person name="Zou S.Q."/>
            <person name="Chen S.P."/>
            <person name="Lan S."/>
            <person name="Tsai W.C."/>
            <person name="Van de Peer Y."/>
            <person name="Liu Z.J."/>
        </authorList>
    </citation>
    <scope>NUCLEOTIDE SEQUENCE [LARGE SCALE GENOMIC DNA]</scope>
    <source>
        <strain evidence="1">Lor288</strain>
    </source>
</reference>
<gene>
    <name evidence="1" type="ORF">KSP40_PGU011574</name>
</gene>
<dbReference type="Proteomes" id="UP001412067">
    <property type="component" value="Unassembled WGS sequence"/>
</dbReference>
<comment type="caution">
    <text evidence="1">The sequence shown here is derived from an EMBL/GenBank/DDBJ whole genome shotgun (WGS) entry which is preliminary data.</text>
</comment>
<proteinExistence type="predicted"/>